<feature type="domain" description="CBM20" evidence="6">
    <location>
        <begin position="746"/>
        <end position="855"/>
    </location>
</feature>
<dbReference type="RefSeq" id="XP_020434708.1">
    <property type="nucleotide sequence ID" value="XM_020575188.1"/>
</dbReference>
<dbReference type="STRING" id="670386.D3B748"/>
<protein>
    <recommendedName>
        <fullName evidence="11">Glycerophosphodiester phosphodiesterase</fullName>
    </recommendedName>
</protein>
<dbReference type="InterPro" id="IPR051578">
    <property type="entry name" value="GDPD"/>
</dbReference>
<dbReference type="PROSITE" id="PS51704">
    <property type="entry name" value="GP_PDE"/>
    <property type="match status" value="1"/>
</dbReference>
<dbReference type="PROSITE" id="PS50297">
    <property type="entry name" value="ANK_REP_REGION"/>
    <property type="match status" value="4"/>
</dbReference>
<feature type="region of interest" description="Disordered" evidence="5">
    <location>
        <begin position="1138"/>
        <end position="1193"/>
    </location>
</feature>
<dbReference type="PROSITE" id="PS50088">
    <property type="entry name" value="ANK_REPEAT"/>
    <property type="match status" value="5"/>
</dbReference>
<dbReference type="GO" id="GO:0046475">
    <property type="term" value="P:glycerophospholipid catabolic process"/>
    <property type="evidence" value="ECO:0007669"/>
    <property type="project" value="TreeGrafter"/>
</dbReference>
<dbReference type="InterPro" id="IPR030395">
    <property type="entry name" value="GP_PDE_dom"/>
</dbReference>
<dbReference type="CDD" id="cd08572">
    <property type="entry name" value="GDPD_GDE5_like"/>
    <property type="match status" value="1"/>
</dbReference>
<dbReference type="Gene3D" id="2.60.40.10">
    <property type="entry name" value="Immunoglobulins"/>
    <property type="match status" value="1"/>
</dbReference>
<dbReference type="SUPFAM" id="SSF49452">
    <property type="entry name" value="Starch-binding domain-like"/>
    <property type="match status" value="1"/>
</dbReference>
<evidence type="ECO:0000313" key="9">
    <source>
        <dbReference type="EMBL" id="EFA82591.1"/>
    </source>
</evidence>
<dbReference type="EMBL" id="ADBJ01000018">
    <property type="protein sequence ID" value="EFA82591.1"/>
    <property type="molecule type" value="Genomic_DNA"/>
</dbReference>
<evidence type="ECO:0000259" key="8">
    <source>
        <dbReference type="PROSITE" id="PS51704"/>
    </source>
</evidence>
<evidence type="ECO:0000256" key="2">
    <source>
        <dbReference type="ARBA" id="ARBA00022801"/>
    </source>
</evidence>
<evidence type="ECO:0000259" key="7">
    <source>
        <dbReference type="PROSITE" id="PS51382"/>
    </source>
</evidence>
<dbReference type="Pfam" id="PF25329">
    <property type="entry name" value="C2_GDE1"/>
    <property type="match status" value="1"/>
</dbReference>
<dbReference type="InterPro" id="IPR017946">
    <property type="entry name" value="PLC-like_Pdiesterase_TIM-brl"/>
</dbReference>
<name>D3B748_HETP5</name>
<dbReference type="GO" id="GO:2001070">
    <property type="term" value="F:starch binding"/>
    <property type="evidence" value="ECO:0007669"/>
    <property type="project" value="InterPro"/>
</dbReference>
<evidence type="ECO:0000256" key="4">
    <source>
        <dbReference type="PROSITE-ProRule" id="PRU00023"/>
    </source>
</evidence>
<dbReference type="SMART" id="SM01065">
    <property type="entry name" value="CBM_2"/>
    <property type="match status" value="1"/>
</dbReference>
<keyword evidence="2" id="KW-0378">Hydrolase</keyword>
<dbReference type="InterPro" id="IPR013784">
    <property type="entry name" value="Carb-bd-like_fold"/>
</dbReference>
<dbReference type="SUPFAM" id="SSF51695">
    <property type="entry name" value="PLC-like phosphodiesterases"/>
    <property type="match status" value="1"/>
</dbReference>
<comment type="caution">
    <text evidence="9">The sequence shown here is derived from an EMBL/GenBank/DDBJ whole genome shotgun (WGS) entry which is preliminary data.</text>
</comment>
<dbReference type="Gene3D" id="3.20.20.190">
    <property type="entry name" value="Phosphatidylinositol (PI) phosphodiesterase"/>
    <property type="match status" value="1"/>
</dbReference>
<dbReference type="InterPro" id="IPR002044">
    <property type="entry name" value="CBM20"/>
</dbReference>
<reference evidence="9 10" key="1">
    <citation type="journal article" date="2011" name="Genome Res.">
        <title>Phylogeny-wide analysis of social amoeba genomes highlights ancient origins for complex intercellular communication.</title>
        <authorList>
            <person name="Heidel A.J."/>
            <person name="Lawal H.M."/>
            <person name="Felder M."/>
            <person name="Schilde C."/>
            <person name="Helps N.R."/>
            <person name="Tunggal B."/>
            <person name="Rivero F."/>
            <person name="John U."/>
            <person name="Schleicher M."/>
            <person name="Eichinger L."/>
            <person name="Platzer M."/>
            <person name="Noegel A.A."/>
            <person name="Schaap P."/>
            <person name="Gloeckner G."/>
        </authorList>
    </citation>
    <scope>NUCLEOTIDE SEQUENCE [LARGE SCALE GENOMIC DNA]</scope>
    <source>
        <strain evidence="10">ATCC 26659 / Pp 5 / PN500</strain>
    </source>
</reference>
<feature type="repeat" description="ANK" evidence="4">
    <location>
        <begin position="549"/>
        <end position="581"/>
    </location>
</feature>
<keyword evidence="3 4" id="KW-0040">ANK repeat</keyword>
<dbReference type="PANTHER" id="PTHR22958">
    <property type="entry name" value="GLYCEROPHOSPHORYL DIESTER PHOSPHODIESTERASE"/>
    <property type="match status" value="1"/>
</dbReference>
<evidence type="ECO:0000256" key="1">
    <source>
        <dbReference type="ARBA" id="ARBA00022737"/>
    </source>
</evidence>
<evidence type="ECO:0000313" key="10">
    <source>
        <dbReference type="Proteomes" id="UP000001396"/>
    </source>
</evidence>
<feature type="compositionally biased region" description="Low complexity" evidence="5">
    <location>
        <begin position="1168"/>
        <end position="1191"/>
    </location>
</feature>
<feature type="repeat" description="ANK" evidence="4">
    <location>
        <begin position="625"/>
        <end position="657"/>
    </location>
</feature>
<sequence length="1368" mass="154221">MLSLPYTLKTIKSQHVLLYCYIYSTLLTTITSFKYIVKNDWHTMVLVVWVKRRSIRVICEDRPFFMHMHQQQQRVYLFLNQTSCFSLRVIHSTTTFNTTMKFSKYLNTMTVWNHNYIPYQRLKRKLRAMYSPQLPALSLSDPNSNAMITPPPSPMVGYDEFLVLIENEINKIDSFIREKENDLYQRYQYLVSRFRGVDFASPFSSFLYLVQMPTTAATTTATPATIAGYKEINSMLAYQKAFEDIIKQLADLDQYAKINVWAVQKLMNTYAKKKVKNIDAFFSSKVDSTELGQCSQLKKITLEIEREFQTMTQSGLNFLNNPYINLLSPKQKELSQTVTQLCQLVISNDVNSLNKCISDIKVLMEELRLAEDQPMWKETVHSCIHKASYLGHLDVGKFLFEKFGSIININFIDEIDKQFIHIAAGRGHPEFVEFLIEKGASIHCEDYLKRTPLHIAAQNYHINTVKLLLSKSARVDTMDREGCTPLYLASRQPNDNAAVIKVLLEANSPITPGPYGRHLIHEAAIQGSVNNMTVLLENPQISVNATDSFGRTPLFECAKRGFTEVISLLLAKDALVDLTDEDKRTPIHMAAGNGHRKIIEILVEQLNKDKSTREISKIINSQDDDGWTPLHESAYFNFLECTKILLENKANPFIQDKEEWSPIVHSLYRGNIQTAITIMEYCKANEIVDTTYSSTPNLKDSKGIPQSPKIELNRSTSEIDLRASTSGSSTPKINPANASTILSKKIPKSSISNVTFKIIATVKPGYRVGIIGNRKALGKWNPAHALFLNLAESINGASGESVWVGKASLPTNVQVEYKYIICEESRLEMWEALPENRKFSPEEEEELINDGVFGAISEEHLNSAPTHGDLSMDPSLPSLSQSQLVVPLPSTQQKTLFVEKGWLVNDNQIRIRFGETSPVDPQRKLIQPIKMYNDAEIGRIVVSVRNNNNENLQGTSPTQISHPCTKDQTITFQTPQLNNFQTVQFDMYRMGMSHVLIGRAVLLASDLLNTKPAKITVPIMNSTLTTIGELTVFPLIVTPFTHPNISQVLSNTYWKSTLLIGHRGGGAENARNVGRYKRTHIKENTILSFVTAASLGAQYIEFDVQLSRDNAPIIYHDFEINIGGIKVPVNKVPLDQISNIQPKRRPLASPHSRSRSMQDLLSNEDQNPLSLSSGSVPPSSSQQPSTTISDSMTTLEETFKRVPIETGFNIEIKYPCQETEAKQRLNSVDRNAYVDIILGVVFEHAGDRQVMFSSFDPDICILCSLKQPRYPVFFLNNAGFSQHSDPRTNSISEAIRFSKSAHLLGIVTNSRILTEGTPIIREVKMAGLMLCSWGQENNDPALVDLQETLGVDAVIVDHVAYISKHYNK</sequence>
<dbReference type="Pfam" id="PF00686">
    <property type="entry name" value="CBM_20"/>
    <property type="match status" value="1"/>
</dbReference>
<gene>
    <name evidence="9" type="ORF">PPL_04282</name>
</gene>
<keyword evidence="10" id="KW-1185">Reference proteome</keyword>
<dbReference type="Gene3D" id="1.25.40.20">
    <property type="entry name" value="Ankyrin repeat-containing domain"/>
    <property type="match status" value="3"/>
</dbReference>
<feature type="repeat" description="ANK" evidence="4">
    <location>
        <begin position="448"/>
        <end position="480"/>
    </location>
</feature>
<dbReference type="Proteomes" id="UP000001396">
    <property type="component" value="Unassembled WGS sequence"/>
</dbReference>
<dbReference type="SUPFAM" id="SSF48403">
    <property type="entry name" value="Ankyrin repeat"/>
    <property type="match status" value="1"/>
</dbReference>
<proteinExistence type="predicted"/>
<dbReference type="GO" id="GO:0008081">
    <property type="term" value="F:phosphoric diester hydrolase activity"/>
    <property type="evidence" value="ECO:0007669"/>
    <property type="project" value="InterPro"/>
</dbReference>
<evidence type="ECO:0008006" key="11">
    <source>
        <dbReference type="Google" id="ProtNLM"/>
    </source>
</evidence>
<accession>D3B748</accession>
<dbReference type="SMART" id="SM00248">
    <property type="entry name" value="ANK"/>
    <property type="match status" value="9"/>
</dbReference>
<feature type="domain" description="SPX" evidence="7">
    <location>
        <begin position="100"/>
        <end position="284"/>
    </location>
</feature>
<dbReference type="FunCoup" id="D3B748">
    <property type="interactions" value="1"/>
</dbReference>
<feature type="repeat" description="ANK" evidence="4">
    <location>
        <begin position="582"/>
        <end position="604"/>
    </location>
</feature>
<dbReference type="GeneID" id="31359769"/>
<dbReference type="InterPro" id="IPR013783">
    <property type="entry name" value="Ig-like_fold"/>
</dbReference>
<evidence type="ECO:0000256" key="5">
    <source>
        <dbReference type="SAM" id="MobiDB-lite"/>
    </source>
</evidence>
<evidence type="ECO:0000259" key="6">
    <source>
        <dbReference type="PROSITE" id="PS51166"/>
    </source>
</evidence>
<dbReference type="Pfam" id="PF03009">
    <property type="entry name" value="GDPD"/>
    <property type="match status" value="1"/>
</dbReference>
<dbReference type="OMA" id="GLMLCSW"/>
<feature type="compositionally biased region" description="Polar residues" evidence="5">
    <location>
        <begin position="1155"/>
        <end position="1167"/>
    </location>
</feature>
<dbReference type="CDD" id="cd14447">
    <property type="entry name" value="SPX"/>
    <property type="match status" value="1"/>
</dbReference>
<dbReference type="PANTHER" id="PTHR22958:SF39">
    <property type="entry name" value="GP-PDE DOMAIN-CONTAINING PROTEIN"/>
    <property type="match status" value="1"/>
</dbReference>
<feature type="domain" description="GP-PDE" evidence="8">
    <location>
        <begin position="1057"/>
        <end position="1366"/>
    </location>
</feature>
<dbReference type="InterPro" id="IPR057506">
    <property type="entry name" value="C2_GPCPD1"/>
</dbReference>
<dbReference type="InterPro" id="IPR004331">
    <property type="entry name" value="SPX_dom"/>
</dbReference>
<dbReference type="PROSITE" id="PS51382">
    <property type="entry name" value="SPX"/>
    <property type="match status" value="1"/>
</dbReference>
<dbReference type="InterPro" id="IPR002110">
    <property type="entry name" value="Ankyrin_rpt"/>
</dbReference>
<dbReference type="InterPro" id="IPR036770">
    <property type="entry name" value="Ankyrin_rpt-contain_sf"/>
</dbReference>
<evidence type="ECO:0000256" key="3">
    <source>
        <dbReference type="ARBA" id="ARBA00023043"/>
    </source>
</evidence>
<dbReference type="InParanoid" id="D3B748"/>
<dbReference type="PROSITE" id="PS51166">
    <property type="entry name" value="CBM20"/>
    <property type="match status" value="1"/>
</dbReference>
<feature type="repeat" description="ANK" evidence="4">
    <location>
        <begin position="420"/>
        <end position="447"/>
    </location>
</feature>
<keyword evidence="1" id="KW-0677">Repeat</keyword>
<organism evidence="9 10">
    <name type="scientific">Heterostelium pallidum (strain ATCC 26659 / Pp 5 / PN500)</name>
    <name type="common">Cellular slime mold</name>
    <name type="synonym">Polysphondylium pallidum</name>
    <dbReference type="NCBI Taxonomy" id="670386"/>
    <lineage>
        <taxon>Eukaryota</taxon>
        <taxon>Amoebozoa</taxon>
        <taxon>Evosea</taxon>
        <taxon>Eumycetozoa</taxon>
        <taxon>Dictyostelia</taxon>
        <taxon>Acytosteliales</taxon>
        <taxon>Acytosteliaceae</taxon>
        <taxon>Heterostelium</taxon>
    </lineage>
</organism>
<dbReference type="Pfam" id="PF12796">
    <property type="entry name" value="Ank_2"/>
    <property type="match status" value="3"/>
</dbReference>